<dbReference type="OrthoDB" id="374519at2"/>
<evidence type="ECO:0008006" key="4">
    <source>
        <dbReference type="Google" id="ProtNLM"/>
    </source>
</evidence>
<dbReference type="KEGG" id="sper:EW093_01355"/>
<dbReference type="RefSeq" id="WP_149566662.1">
    <property type="nucleotide sequence ID" value="NZ_CP035807.1"/>
</dbReference>
<protein>
    <recommendedName>
        <fullName evidence="4">Outer membrane protein beta-barrel domain-containing protein</fullName>
    </recommendedName>
</protein>
<accession>A0A5C1Q5R6</accession>
<reference evidence="2 3" key="1">
    <citation type="submission" date="2019-02" db="EMBL/GenBank/DDBJ databases">
        <authorList>
            <person name="Fomenkov A."/>
            <person name="Dubinina G."/>
            <person name="Grabovich M."/>
            <person name="Vincze T."/>
            <person name="Roberts R.J."/>
        </authorList>
    </citation>
    <scope>NUCLEOTIDE SEQUENCE [LARGE SCALE GENOMIC DNA]</scope>
    <source>
        <strain evidence="2 3">P</strain>
    </source>
</reference>
<keyword evidence="1" id="KW-0732">Signal</keyword>
<proteinExistence type="predicted"/>
<evidence type="ECO:0000256" key="1">
    <source>
        <dbReference type="SAM" id="SignalP"/>
    </source>
</evidence>
<evidence type="ECO:0000313" key="3">
    <source>
        <dbReference type="Proteomes" id="UP000323824"/>
    </source>
</evidence>
<reference evidence="2 3" key="2">
    <citation type="submission" date="2019-09" db="EMBL/GenBank/DDBJ databases">
        <title>Complete Genome Sequence and Methylome Analysis of free living Spirochaetas.</title>
        <authorList>
            <person name="Leshcheva N."/>
            <person name="Mikheeva N."/>
        </authorList>
    </citation>
    <scope>NUCLEOTIDE SEQUENCE [LARGE SCALE GENOMIC DNA]</scope>
    <source>
        <strain evidence="2 3">P</strain>
    </source>
</reference>
<sequence length="179" mass="20125">MKISKSFLVLVYFLLLSTMVFSNDLVQIDSVDVAASNYFPFGTYSKYKLTGVGVEGQVNFQVEPIKPVWLFGTFGYSYGITKTERVTNFNDIKILIGGSYTFNIIDKLTISPQLGVGIMLHIIDQMGVYVDQLTSIEAKLNYELTDKIGLVFTPSFLFFPENNHLGMELGYTIGSRIRL</sequence>
<dbReference type="Proteomes" id="UP000323824">
    <property type="component" value="Chromosome"/>
</dbReference>
<feature type="signal peptide" evidence="1">
    <location>
        <begin position="1"/>
        <end position="22"/>
    </location>
</feature>
<keyword evidence="3" id="KW-1185">Reference proteome</keyword>
<name>A0A5C1Q5R6_9SPIO</name>
<feature type="chain" id="PRO_5022776602" description="Outer membrane protein beta-barrel domain-containing protein" evidence="1">
    <location>
        <begin position="23"/>
        <end position="179"/>
    </location>
</feature>
<organism evidence="2 3">
    <name type="scientific">Thiospirochaeta perfilievii</name>
    <dbReference type="NCBI Taxonomy" id="252967"/>
    <lineage>
        <taxon>Bacteria</taxon>
        <taxon>Pseudomonadati</taxon>
        <taxon>Spirochaetota</taxon>
        <taxon>Spirochaetia</taxon>
        <taxon>Spirochaetales</taxon>
        <taxon>Spirochaetaceae</taxon>
        <taxon>Thiospirochaeta</taxon>
    </lineage>
</organism>
<gene>
    <name evidence="2" type="ORF">EW093_01355</name>
</gene>
<dbReference type="AlphaFoldDB" id="A0A5C1Q5R6"/>
<dbReference type="EMBL" id="CP035807">
    <property type="protein sequence ID" value="QEN03403.1"/>
    <property type="molecule type" value="Genomic_DNA"/>
</dbReference>
<evidence type="ECO:0000313" key="2">
    <source>
        <dbReference type="EMBL" id="QEN03403.1"/>
    </source>
</evidence>